<proteinExistence type="predicted"/>
<gene>
    <name evidence="1" type="ORF">S03H2_59608</name>
</gene>
<comment type="caution">
    <text evidence="1">The sequence shown here is derived from an EMBL/GenBank/DDBJ whole genome shotgun (WGS) entry which is preliminary data.</text>
</comment>
<feature type="non-terminal residue" evidence="1">
    <location>
        <position position="1"/>
    </location>
</feature>
<reference evidence="1" key="1">
    <citation type="journal article" date="2014" name="Front. Microbiol.">
        <title>High frequency of phylogenetically diverse reductive dehalogenase-homologous genes in deep subseafloor sedimentary metagenomes.</title>
        <authorList>
            <person name="Kawai M."/>
            <person name="Futagami T."/>
            <person name="Toyoda A."/>
            <person name="Takaki Y."/>
            <person name="Nishi S."/>
            <person name="Hori S."/>
            <person name="Arai W."/>
            <person name="Tsubouchi T."/>
            <person name="Morono Y."/>
            <person name="Uchiyama I."/>
            <person name="Ito T."/>
            <person name="Fujiyama A."/>
            <person name="Inagaki F."/>
            <person name="Takami H."/>
        </authorList>
    </citation>
    <scope>NUCLEOTIDE SEQUENCE</scope>
    <source>
        <strain evidence="1">Expedition CK06-06</strain>
    </source>
</reference>
<name>X1JQ64_9ZZZZ</name>
<evidence type="ECO:0000313" key="1">
    <source>
        <dbReference type="EMBL" id="GAH83560.1"/>
    </source>
</evidence>
<feature type="non-terminal residue" evidence="1">
    <location>
        <position position="245"/>
    </location>
</feature>
<dbReference type="EMBL" id="BARU01038337">
    <property type="protein sequence ID" value="GAH83560.1"/>
    <property type="molecule type" value="Genomic_DNA"/>
</dbReference>
<sequence>LLLDYVNAMLDAGRAAEAVAFFEPLIRDYGYNLGLRALMVEALRMLKRDDEASLQVAFMARVYEPLAEAAAKRTAQQVAELGWFALTYSSQPQAALEWAKAAALSAGDDPFVQRVMGAAELATGSVEAGARRLAALAERDVFAAAILARHYYAREKPRAGRRAVLRAAANVRTGPAWRQLAAIASQHKVLLPPVAHAETMIRAAKAIPQHFFVLGRSPERFVTVKLSASRKQFAPGEPLAVSVER</sequence>
<accession>X1JQ64</accession>
<dbReference type="AlphaFoldDB" id="X1JQ64"/>
<organism evidence="1">
    <name type="scientific">marine sediment metagenome</name>
    <dbReference type="NCBI Taxonomy" id="412755"/>
    <lineage>
        <taxon>unclassified sequences</taxon>
        <taxon>metagenomes</taxon>
        <taxon>ecological metagenomes</taxon>
    </lineage>
</organism>
<protein>
    <submittedName>
        <fullName evidence="1">Uncharacterized protein</fullName>
    </submittedName>
</protein>